<evidence type="ECO:0000256" key="1">
    <source>
        <dbReference type="ARBA" id="ARBA00004429"/>
    </source>
</evidence>
<evidence type="ECO:0000256" key="2">
    <source>
        <dbReference type="ARBA" id="ARBA00008852"/>
    </source>
</evidence>
<evidence type="ECO:0000256" key="9">
    <source>
        <dbReference type="ARBA" id="ARBA00022989"/>
    </source>
</evidence>
<dbReference type="PANTHER" id="PTHR43744:SF8">
    <property type="entry name" value="SN-GLYCEROL-3-PHOSPHATE TRANSPORT SYSTEM PERMEASE PROTEIN UGPE"/>
    <property type="match status" value="1"/>
</dbReference>
<gene>
    <name evidence="12" type="primary">ugpE</name>
    <name evidence="14" type="ORF">MFP26_16850</name>
</gene>
<feature type="transmembrane region" description="Helical" evidence="11">
    <location>
        <begin position="128"/>
        <end position="149"/>
    </location>
</feature>
<accession>A0ABT0MYR7</accession>
<feature type="transmembrane region" description="Helical" evidence="11">
    <location>
        <begin position="261"/>
        <end position="281"/>
    </location>
</feature>
<evidence type="ECO:0000256" key="7">
    <source>
        <dbReference type="ARBA" id="ARBA00022519"/>
    </source>
</evidence>
<evidence type="ECO:0000313" key="14">
    <source>
        <dbReference type="EMBL" id="MCL2894349.1"/>
    </source>
</evidence>
<evidence type="ECO:0000256" key="10">
    <source>
        <dbReference type="ARBA" id="ARBA00023136"/>
    </source>
</evidence>
<keyword evidence="6 12" id="KW-1003">Cell membrane</keyword>
<feature type="transmembrane region" description="Helical" evidence="11">
    <location>
        <begin position="31"/>
        <end position="52"/>
    </location>
</feature>
<evidence type="ECO:0000256" key="3">
    <source>
        <dbReference type="ARBA" id="ARBA00011557"/>
    </source>
</evidence>
<dbReference type="PANTHER" id="PTHR43744">
    <property type="entry name" value="ABC TRANSPORTER PERMEASE PROTEIN MG189-RELATED-RELATED"/>
    <property type="match status" value="1"/>
</dbReference>
<organism evidence="14 15">
    <name type="scientific">Brenneria tiliae</name>
    <dbReference type="NCBI Taxonomy" id="2914984"/>
    <lineage>
        <taxon>Bacteria</taxon>
        <taxon>Pseudomonadati</taxon>
        <taxon>Pseudomonadota</taxon>
        <taxon>Gammaproteobacteria</taxon>
        <taxon>Enterobacterales</taxon>
        <taxon>Pectobacteriaceae</taxon>
        <taxon>Brenneria</taxon>
    </lineage>
</organism>
<dbReference type="EMBL" id="JAKPBZ010000114">
    <property type="protein sequence ID" value="MCL2894349.1"/>
    <property type="molecule type" value="Genomic_DNA"/>
</dbReference>
<name>A0ABT0MYR7_9GAMM</name>
<keyword evidence="8 11" id="KW-0812">Transmembrane</keyword>
<comment type="similarity">
    <text evidence="2">Belongs to the binding-protein-dependent transport system permease family. UgpAE subfamily.</text>
</comment>
<feature type="transmembrane region" description="Helical" evidence="11">
    <location>
        <begin position="161"/>
        <end position="182"/>
    </location>
</feature>
<evidence type="ECO:0000256" key="4">
    <source>
        <dbReference type="ARBA" id="ARBA00020515"/>
    </source>
</evidence>
<dbReference type="InterPro" id="IPR035906">
    <property type="entry name" value="MetI-like_sf"/>
</dbReference>
<keyword evidence="5 11" id="KW-0813">Transport</keyword>
<protein>
    <recommendedName>
        <fullName evidence="4 12">sn-glycerol-3-phosphate transport system permease protein UgpE</fullName>
    </recommendedName>
</protein>
<comment type="caution">
    <text evidence="14">The sequence shown here is derived from an EMBL/GenBank/DDBJ whole genome shotgun (WGS) entry which is preliminary data.</text>
</comment>
<feature type="domain" description="ABC transmembrane type-1" evidence="13">
    <location>
        <begin position="93"/>
        <end position="282"/>
    </location>
</feature>
<dbReference type="Proteomes" id="UP001203069">
    <property type="component" value="Unassembled WGS sequence"/>
</dbReference>
<comment type="function">
    <text evidence="12">Part of the ABC transporter complex UgpBAEC involved in sn-glycerol-3-phosphate (G3P) import. Probably responsible for the translocation of the substrate across the membrane.</text>
</comment>
<dbReference type="RefSeq" id="WP_249232866.1">
    <property type="nucleotide sequence ID" value="NZ_JAKPBZ010000114.1"/>
</dbReference>
<keyword evidence="9 11" id="KW-1133">Transmembrane helix</keyword>
<evidence type="ECO:0000256" key="5">
    <source>
        <dbReference type="ARBA" id="ARBA00022448"/>
    </source>
</evidence>
<feature type="transmembrane region" description="Helical" evidence="11">
    <location>
        <begin position="203"/>
        <end position="226"/>
    </location>
</feature>
<dbReference type="SUPFAM" id="SSF161098">
    <property type="entry name" value="MetI-like"/>
    <property type="match status" value="1"/>
</dbReference>
<feature type="transmembrane region" description="Helical" evidence="11">
    <location>
        <begin position="97"/>
        <end position="116"/>
    </location>
</feature>
<keyword evidence="7 12" id="KW-0997">Cell inner membrane</keyword>
<keyword evidence="15" id="KW-1185">Reference proteome</keyword>
<proteinExistence type="inferred from homology"/>
<dbReference type="CDD" id="cd06261">
    <property type="entry name" value="TM_PBP2"/>
    <property type="match status" value="1"/>
</dbReference>
<comment type="subcellular location">
    <subcellularLocation>
        <location evidence="1 12">Cell inner membrane</location>
        <topology evidence="1 12">Multi-pass membrane protein</topology>
    </subcellularLocation>
    <subcellularLocation>
        <location evidence="11">Cell membrane</location>
        <topology evidence="11">Multi-pass membrane protein</topology>
    </subcellularLocation>
</comment>
<keyword evidence="10 11" id="KW-0472">Membrane</keyword>
<reference evidence="14 15" key="1">
    <citation type="submission" date="2022-02" db="EMBL/GenBank/DDBJ databases">
        <title>Description of Brenneria tiliae sp. nov. isolated from symptomatic Tilia x moltkei and Tilia x europaea trees in the UK.</title>
        <authorList>
            <person name="Kile H."/>
        </authorList>
    </citation>
    <scope>NUCLEOTIDE SEQUENCE [LARGE SCALE GENOMIC DNA]</scope>
    <source>
        <strain evidence="14 15">MC1SB4.1</strain>
    </source>
</reference>
<comment type="subunit">
    <text evidence="3 12">The complex is composed of two ATP-binding proteins (UgpC), two transmembrane proteins (UgpA and UgpE) and a solute-binding protein (UgpB).</text>
</comment>
<evidence type="ECO:0000256" key="6">
    <source>
        <dbReference type="ARBA" id="ARBA00022475"/>
    </source>
</evidence>
<evidence type="ECO:0000256" key="12">
    <source>
        <dbReference type="RuleBase" id="RU363056"/>
    </source>
</evidence>
<evidence type="ECO:0000313" key="15">
    <source>
        <dbReference type="Proteomes" id="UP001203069"/>
    </source>
</evidence>
<dbReference type="InterPro" id="IPR000515">
    <property type="entry name" value="MetI-like"/>
</dbReference>
<dbReference type="PROSITE" id="PS50928">
    <property type="entry name" value="ABC_TM1"/>
    <property type="match status" value="1"/>
</dbReference>
<dbReference type="Pfam" id="PF00528">
    <property type="entry name" value="BPD_transp_1"/>
    <property type="match status" value="1"/>
</dbReference>
<evidence type="ECO:0000259" key="13">
    <source>
        <dbReference type="PROSITE" id="PS50928"/>
    </source>
</evidence>
<evidence type="ECO:0000256" key="8">
    <source>
        <dbReference type="ARBA" id="ARBA00022692"/>
    </source>
</evidence>
<sequence>MAAIQAVEPNEKRAVTARRVALRRRRLRRGAATTAALLISLLFAIPFVWLAASAFRPVAQTFQASVDLWTFIPRTWTLENFAAAFSRGFAVNLFNSLWVTGVSALAGTVLAVLAAFPLAVMRFPGRDWLFVVVVFAFMIPFEVVALPLTTVFTQLGLANTLTALIVPGLVHGLAIFNLRQFFLSIPREQLEAALLDGADWWRILFQIYLPLVRPAVIGSAMILAMAQWNAWLWPSLIITNNSKQTGAVAIGLQDSAYTQHYGLAFAEVFILALIPALLIFFGQRTFTQSLSHTGGK</sequence>
<dbReference type="Gene3D" id="1.10.3720.10">
    <property type="entry name" value="MetI-like"/>
    <property type="match status" value="1"/>
</dbReference>
<evidence type="ECO:0000256" key="11">
    <source>
        <dbReference type="RuleBase" id="RU363032"/>
    </source>
</evidence>